<evidence type="ECO:0000313" key="4">
    <source>
        <dbReference type="EMBL" id="PRY55261.1"/>
    </source>
</evidence>
<dbReference type="Pfam" id="PF07687">
    <property type="entry name" value="M20_dimer"/>
    <property type="match status" value="1"/>
</dbReference>
<dbReference type="RefSeq" id="WP_106290541.1">
    <property type="nucleotide sequence ID" value="NZ_PVTH01000001.1"/>
</dbReference>
<feature type="binding site" evidence="2">
    <location>
        <position position="424"/>
    </location>
    <ligand>
        <name>Mn(2+)</name>
        <dbReference type="ChEBI" id="CHEBI:29035"/>
        <label>2</label>
    </ligand>
</feature>
<dbReference type="GO" id="GO:0050118">
    <property type="term" value="F:N-acetyldiaminopimelate deacetylase activity"/>
    <property type="evidence" value="ECO:0007669"/>
    <property type="project" value="UniProtKB-ARBA"/>
</dbReference>
<dbReference type="SUPFAM" id="SSF53187">
    <property type="entry name" value="Zn-dependent exopeptidases"/>
    <property type="match status" value="1"/>
</dbReference>
<keyword evidence="5" id="KW-1185">Reference proteome</keyword>
<dbReference type="EMBL" id="PVTH01000001">
    <property type="protein sequence ID" value="PRY55261.1"/>
    <property type="molecule type" value="Genomic_DNA"/>
</dbReference>
<dbReference type="Gene3D" id="3.30.70.360">
    <property type="match status" value="1"/>
</dbReference>
<dbReference type="AlphaFoldDB" id="A0A2T0UBD8"/>
<evidence type="ECO:0000256" key="2">
    <source>
        <dbReference type="PIRSR" id="PIRSR005962-1"/>
    </source>
</evidence>
<proteinExistence type="predicted"/>
<dbReference type="PANTHER" id="PTHR11014">
    <property type="entry name" value="PEPTIDASE M20 FAMILY MEMBER"/>
    <property type="match status" value="1"/>
</dbReference>
<keyword evidence="2" id="KW-0464">Manganese</keyword>
<dbReference type="Pfam" id="PF01546">
    <property type="entry name" value="Peptidase_M20"/>
    <property type="match status" value="1"/>
</dbReference>
<dbReference type="GO" id="GO:0019877">
    <property type="term" value="P:diaminopimelate biosynthetic process"/>
    <property type="evidence" value="ECO:0007669"/>
    <property type="project" value="UniProtKB-ARBA"/>
</dbReference>
<dbReference type="InterPro" id="IPR017439">
    <property type="entry name" value="Amidohydrolase"/>
</dbReference>
<dbReference type="InterPro" id="IPR011650">
    <property type="entry name" value="Peptidase_M20_dimer"/>
</dbReference>
<comment type="caution">
    <text evidence="4">The sequence shown here is derived from an EMBL/GenBank/DDBJ whole genome shotgun (WGS) entry which is preliminary data.</text>
</comment>
<dbReference type="NCBIfam" id="TIGR01891">
    <property type="entry name" value="amidohydrolases"/>
    <property type="match status" value="1"/>
</dbReference>
<feature type="binding site" evidence="2">
    <location>
        <position position="155"/>
    </location>
    <ligand>
        <name>Mn(2+)</name>
        <dbReference type="ChEBI" id="CHEBI:29035"/>
        <label>2</label>
    </ligand>
</feature>
<feature type="domain" description="Peptidase M20 dimerisation" evidence="3">
    <location>
        <begin position="248"/>
        <end position="338"/>
    </location>
</feature>
<dbReference type="FunFam" id="3.30.70.360:FF:000001">
    <property type="entry name" value="N-acetyldiaminopimelate deacetylase"/>
    <property type="match status" value="1"/>
</dbReference>
<protein>
    <submittedName>
        <fullName evidence="4">Amidohydrolase</fullName>
    </submittedName>
</protein>
<comment type="cofactor">
    <cofactor evidence="2">
        <name>Mn(2+)</name>
        <dbReference type="ChEBI" id="CHEBI:29035"/>
    </cofactor>
    <text evidence="2">The Mn(2+) ion enhances activity.</text>
</comment>
<accession>A0A2T0UBD8</accession>
<gene>
    <name evidence="4" type="ORF">B0I27_101230</name>
</gene>
<dbReference type="SUPFAM" id="SSF55031">
    <property type="entry name" value="Bacterial exopeptidase dimerisation domain"/>
    <property type="match status" value="1"/>
</dbReference>
<organism evidence="4 5">
    <name type="scientific">Arcticibacter pallidicorallinus</name>
    <dbReference type="NCBI Taxonomy" id="1259464"/>
    <lineage>
        <taxon>Bacteria</taxon>
        <taxon>Pseudomonadati</taxon>
        <taxon>Bacteroidota</taxon>
        <taxon>Sphingobacteriia</taxon>
        <taxon>Sphingobacteriales</taxon>
        <taxon>Sphingobacteriaceae</taxon>
        <taxon>Arcticibacter</taxon>
    </lineage>
</organism>
<dbReference type="PANTHER" id="PTHR11014:SF63">
    <property type="entry name" value="METALLOPEPTIDASE, PUTATIVE (AFU_ORTHOLOGUE AFUA_6G09600)-RELATED"/>
    <property type="match status" value="1"/>
</dbReference>
<sequence length="455" mass="48206">MYSSKSRFAGSSIAAALFIFSAFLYPAVLSAQTDSPAPSPQVSALEAQIQTGATAVEKKLIAWRRDIHQHPELGDFEKRTADLVARHLKALGLEVTTGVARTGVIGILKGGKAGKVVALRADMDALPVTEPEGLPFASKARGISQGKEVSLMHACGHDAHTAMLMATAEVLSGMKKDIPGTVMFIFQPAEEGSHTPGATTWGAKMMLEEGIFKKHKPDGVFGLHVMMGQPGEIFYKRGATTASSDILKIEVSGKGGHGGMPWSTLDPVPTAATIISGLQTVVSRKADLTASPAVISIGTIQGGTSQNIISESVEMTGTIRAYDEKLQKQLHENITRMATGIAAGSGQTAKVTITPNYPVTINDDKLAAEMMPVLRRVTNDKVSEALLQGASEDFSFYAKEVPGLFVFLGVTKKGEDPATAAPNHNPRFFVEESALIVGVRAMSSMAMNFLAARSK</sequence>
<dbReference type="Proteomes" id="UP000238034">
    <property type="component" value="Unassembled WGS sequence"/>
</dbReference>
<dbReference type="InterPro" id="IPR036264">
    <property type="entry name" value="Bact_exopeptidase_dim_dom"/>
</dbReference>
<evidence type="ECO:0000313" key="5">
    <source>
        <dbReference type="Proteomes" id="UP000238034"/>
    </source>
</evidence>
<dbReference type="InterPro" id="IPR002933">
    <property type="entry name" value="Peptidase_M20"/>
</dbReference>
<dbReference type="OrthoDB" id="9776731at2"/>
<feature type="binding site" evidence="2">
    <location>
        <position position="224"/>
    </location>
    <ligand>
        <name>Mn(2+)</name>
        <dbReference type="ChEBI" id="CHEBI:29035"/>
        <label>2</label>
    </ligand>
</feature>
<evidence type="ECO:0000259" key="3">
    <source>
        <dbReference type="Pfam" id="PF07687"/>
    </source>
</evidence>
<name>A0A2T0UBD8_9SPHI</name>
<keyword evidence="2" id="KW-0479">Metal-binding</keyword>
<feature type="binding site" evidence="2">
    <location>
        <position position="157"/>
    </location>
    <ligand>
        <name>Mn(2+)</name>
        <dbReference type="ChEBI" id="CHEBI:29035"/>
        <label>2</label>
    </ligand>
</feature>
<reference evidence="4 5" key="1">
    <citation type="submission" date="2018-03" db="EMBL/GenBank/DDBJ databases">
        <title>Genomic Encyclopedia of Type Strains, Phase III (KMG-III): the genomes of soil and plant-associated and newly described type strains.</title>
        <authorList>
            <person name="Whitman W."/>
        </authorList>
    </citation>
    <scope>NUCLEOTIDE SEQUENCE [LARGE SCALE GENOMIC DNA]</scope>
    <source>
        <strain evidence="4 5">CGMCC 1.9313</strain>
    </source>
</reference>
<dbReference type="GO" id="GO:0046872">
    <property type="term" value="F:metal ion binding"/>
    <property type="evidence" value="ECO:0007669"/>
    <property type="project" value="UniProtKB-KW"/>
</dbReference>
<feature type="binding site" evidence="2">
    <location>
        <position position="191"/>
    </location>
    <ligand>
        <name>Mn(2+)</name>
        <dbReference type="ChEBI" id="CHEBI:29035"/>
        <label>2</label>
    </ligand>
</feature>
<keyword evidence="1 4" id="KW-0378">Hydrolase</keyword>
<dbReference type="Gene3D" id="3.40.630.10">
    <property type="entry name" value="Zn peptidases"/>
    <property type="match status" value="1"/>
</dbReference>
<dbReference type="PIRSF" id="PIRSF005962">
    <property type="entry name" value="Pept_M20D_amidohydro"/>
    <property type="match status" value="1"/>
</dbReference>
<evidence type="ECO:0000256" key="1">
    <source>
        <dbReference type="ARBA" id="ARBA00022801"/>
    </source>
</evidence>